<dbReference type="EMBL" id="KV441554">
    <property type="protein sequence ID" value="OAG03596.1"/>
    <property type="molecule type" value="Genomic_DNA"/>
</dbReference>
<evidence type="ECO:0000313" key="3">
    <source>
        <dbReference type="Proteomes" id="UP000077069"/>
    </source>
</evidence>
<evidence type="ECO:0000313" key="2">
    <source>
        <dbReference type="EMBL" id="OAG03596.1"/>
    </source>
</evidence>
<organism evidence="2 3">
    <name type="scientific">Paraphaeosphaeria sporulosa</name>
    <dbReference type="NCBI Taxonomy" id="1460663"/>
    <lineage>
        <taxon>Eukaryota</taxon>
        <taxon>Fungi</taxon>
        <taxon>Dikarya</taxon>
        <taxon>Ascomycota</taxon>
        <taxon>Pezizomycotina</taxon>
        <taxon>Dothideomycetes</taxon>
        <taxon>Pleosporomycetidae</taxon>
        <taxon>Pleosporales</taxon>
        <taxon>Massarineae</taxon>
        <taxon>Didymosphaeriaceae</taxon>
        <taxon>Paraphaeosphaeria</taxon>
    </lineage>
</organism>
<reference evidence="2 3" key="1">
    <citation type="submission" date="2016-05" db="EMBL/GenBank/DDBJ databases">
        <title>Comparative analysis of secretome profiles of manganese(II)-oxidizing ascomycete fungi.</title>
        <authorList>
            <consortium name="DOE Joint Genome Institute"/>
            <person name="Zeiner C.A."/>
            <person name="Purvine S.O."/>
            <person name="Zink E.M."/>
            <person name="Wu S."/>
            <person name="Pasa-Tolic L."/>
            <person name="Chaput D.L."/>
            <person name="Haridas S."/>
            <person name="Grigoriev I.V."/>
            <person name="Santelli C.M."/>
            <person name="Hansel C.M."/>
        </authorList>
    </citation>
    <scope>NUCLEOTIDE SEQUENCE [LARGE SCALE GENOMIC DNA]</scope>
    <source>
        <strain evidence="2 3">AP3s5-JAC2a</strain>
    </source>
</reference>
<protein>
    <submittedName>
        <fullName evidence="2">Uncharacterized protein</fullName>
    </submittedName>
</protein>
<sequence>MANESTAAPTSENISHSSRHGRCSTPHADESTAAPTYENIYHASPPRTTSDAPLLPHAHSALSTVTDIASSAASTVKTTASSARKWTEAKVEKLNAKKDDGTGPYGSVSTCAPSDLDPIGQGVLPALPVAKKEDAGKER</sequence>
<dbReference type="RefSeq" id="XP_018033961.1">
    <property type="nucleotide sequence ID" value="XM_018187661.1"/>
</dbReference>
<proteinExistence type="predicted"/>
<keyword evidence="3" id="KW-1185">Reference proteome</keyword>
<feature type="compositionally biased region" description="Polar residues" evidence="1">
    <location>
        <begin position="1"/>
        <end position="16"/>
    </location>
</feature>
<gene>
    <name evidence="2" type="ORF">CC84DRAFT_860332</name>
</gene>
<dbReference type="OrthoDB" id="3797550at2759"/>
<feature type="region of interest" description="Disordered" evidence="1">
    <location>
        <begin position="1"/>
        <end position="54"/>
    </location>
</feature>
<dbReference type="InParanoid" id="A0A177C864"/>
<dbReference type="GeneID" id="28771147"/>
<dbReference type="Proteomes" id="UP000077069">
    <property type="component" value="Unassembled WGS sequence"/>
</dbReference>
<dbReference type="AlphaFoldDB" id="A0A177C864"/>
<feature type="compositionally biased region" description="Basic and acidic residues" evidence="1">
    <location>
        <begin position="130"/>
        <end position="139"/>
    </location>
</feature>
<accession>A0A177C864</accession>
<name>A0A177C864_9PLEO</name>
<feature type="region of interest" description="Disordered" evidence="1">
    <location>
        <begin position="95"/>
        <end position="139"/>
    </location>
</feature>
<evidence type="ECO:0000256" key="1">
    <source>
        <dbReference type="SAM" id="MobiDB-lite"/>
    </source>
</evidence>